<accession>A0A6N1X0X9</accession>
<sequence length="52" mass="5758">MSSFAVTHIDAQRVRRRLVIGAATRDMAIDFAESLYGLALYLCAVRVKDSAQ</sequence>
<dbReference type="KEGG" id="aant:HUK68_06765"/>
<keyword evidence="2" id="KW-1185">Reference proteome</keyword>
<dbReference type="Proteomes" id="UP000509579">
    <property type="component" value="Chromosome"/>
</dbReference>
<proteinExistence type="predicted"/>
<protein>
    <submittedName>
        <fullName evidence="1">Uncharacterized protein</fullName>
    </submittedName>
</protein>
<evidence type="ECO:0000313" key="2">
    <source>
        <dbReference type="Proteomes" id="UP000509579"/>
    </source>
</evidence>
<gene>
    <name evidence="1" type="ORF">HUK68_06765</name>
</gene>
<evidence type="ECO:0000313" key="1">
    <source>
        <dbReference type="EMBL" id="QKV52628.1"/>
    </source>
</evidence>
<name>A0A6N1X0X9_9BURK</name>
<dbReference type="RefSeq" id="WP_175503508.1">
    <property type="nucleotide sequence ID" value="NZ_CP054840.1"/>
</dbReference>
<dbReference type="AlphaFoldDB" id="A0A6N1X0X9"/>
<dbReference type="EMBL" id="CP054840">
    <property type="protein sequence ID" value="QKV52628.1"/>
    <property type="molecule type" value="Genomic_DNA"/>
</dbReference>
<organism evidence="1 2">
    <name type="scientific">Comamonas antarctica</name>
    <dbReference type="NCBI Taxonomy" id="2743470"/>
    <lineage>
        <taxon>Bacteria</taxon>
        <taxon>Pseudomonadati</taxon>
        <taxon>Pseudomonadota</taxon>
        <taxon>Betaproteobacteria</taxon>
        <taxon>Burkholderiales</taxon>
        <taxon>Comamonadaceae</taxon>
        <taxon>Comamonas</taxon>
    </lineage>
</organism>
<reference evidence="1 2" key="1">
    <citation type="submission" date="2020-06" db="EMBL/GenBank/DDBJ databases">
        <title>Acidovorax antarctica sp. nov., isolated from Corinth ice sheet soil, Antarctic Fields Peninsula.</title>
        <authorList>
            <person name="Xu Q."/>
            <person name="Peng F."/>
        </authorList>
    </citation>
    <scope>NUCLEOTIDE SEQUENCE [LARGE SCALE GENOMIC DNA]</scope>
    <source>
        <strain evidence="1 2">16-35-5</strain>
    </source>
</reference>